<dbReference type="GO" id="GO:0030246">
    <property type="term" value="F:carbohydrate binding"/>
    <property type="evidence" value="ECO:0007669"/>
    <property type="project" value="InterPro"/>
</dbReference>
<dbReference type="SUPFAM" id="SSF49452">
    <property type="entry name" value="Starch-binding domain-like"/>
    <property type="match status" value="1"/>
</dbReference>
<feature type="domain" description="DUF4382" evidence="1">
    <location>
        <begin position="29"/>
        <end position="184"/>
    </location>
</feature>
<dbReference type="RefSeq" id="WP_129603857.1">
    <property type="nucleotide sequence ID" value="NZ_CP035544.1"/>
</dbReference>
<sequence>MKTRYLWIWVCSLFVLIGCSESESTTEETGRLTIQLTDAPFPHDMIAEANVTVFKIEARQKGEDEDEGNHGEDGMIDEDSGNDYIVLMEEEITVNLLDLTNGVTENLVDTEIPAGEYDLFRVYVKGVNLVLNDEEMTTYDLKVPSGEQSGIKIFVDPPLVVAGGLSADVLFDFDVSRSFVARGNIKRPESFNGFIFKPVIKVSNLTTAGTIQGMVTSLVEAESVPLEGVQISVLREGEVVTSSFTDETGGYMILGLDSGDYEMMAELEGYISESVEMVSVVPGNTISVDFELELTE</sequence>
<name>A0A411E944_9FLAO</name>
<reference evidence="2 3" key="1">
    <citation type="submission" date="2019-01" db="EMBL/GenBank/DDBJ databases">
        <title>Muriicola soli sp. nov., isolated from soil.</title>
        <authorList>
            <person name="Kang H.J."/>
            <person name="Kim S.B."/>
        </authorList>
    </citation>
    <scope>NUCLEOTIDE SEQUENCE [LARGE SCALE GENOMIC DNA]</scope>
    <source>
        <strain evidence="2 3">MMS17-SY002</strain>
    </source>
</reference>
<proteinExistence type="predicted"/>
<dbReference type="InterPro" id="IPR025491">
    <property type="entry name" value="DUF4382"/>
</dbReference>
<dbReference type="KEGG" id="mur:EQY75_06205"/>
<keyword evidence="3" id="KW-1185">Reference proteome</keyword>
<dbReference type="Pfam" id="PF13620">
    <property type="entry name" value="CarboxypepD_reg"/>
    <property type="match status" value="1"/>
</dbReference>
<dbReference type="OrthoDB" id="2111471at2"/>
<organism evidence="2 3">
    <name type="scientific">Muriicola soli</name>
    <dbReference type="NCBI Taxonomy" id="2507538"/>
    <lineage>
        <taxon>Bacteria</taxon>
        <taxon>Pseudomonadati</taxon>
        <taxon>Bacteroidota</taxon>
        <taxon>Flavobacteriia</taxon>
        <taxon>Flavobacteriales</taxon>
        <taxon>Flavobacteriaceae</taxon>
        <taxon>Muriicola</taxon>
    </lineage>
</organism>
<accession>A0A411E944</accession>
<gene>
    <name evidence="2" type="ORF">EQY75_06205</name>
</gene>
<evidence type="ECO:0000259" key="1">
    <source>
        <dbReference type="Pfam" id="PF14321"/>
    </source>
</evidence>
<dbReference type="Pfam" id="PF14321">
    <property type="entry name" value="DUF4382"/>
    <property type="match status" value="1"/>
</dbReference>
<dbReference type="EMBL" id="CP035544">
    <property type="protein sequence ID" value="QBA64158.1"/>
    <property type="molecule type" value="Genomic_DNA"/>
</dbReference>
<protein>
    <submittedName>
        <fullName evidence="2">DUF4382 domain-containing protein</fullName>
    </submittedName>
</protein>
<dbReference type="Proteomes" id="UP000290889">
    <property type="component" value="Chromosome"/>
</dbReference>
<dbReference type="PROSITE" id="PS51257">
    <property type="entry name" value="PROKAR_LIPOPROTEIN"/>
    <property type="match status" value="1"/>
</dbReference>
<dbReference type="InterPro" id="IPR013784">
    <property type="entry name" value="Carb-bd-like_fold"/>
</dbReference>
<dbReference type="AlphaFoldDB" id="A0A411E944"/>
<dbReference type="Gene3D" id="2.60.40.1120">
    <property type="entry name" value="Carboxypeptidase-like, regulatory domain"/>
    <property type="match status" value="1"/>
</dbReference>
<evidence type="ECO:0000313" key="2">
    <source>
        <dbReference type="EMBL" id="QBA64158.1"/>
    </source>
</evidence>
<evidence type="ECO:0000313" key="3">
    <source>
        <dbReference type="Proteomes" id="UP000290889"/>
    </source>
</evidence>